<sequence>MIVQSKRARHNVWILASFLCSQDECPTPGYEVGESSSAAAARPAGGLRADYGFVATMDREIRRDPEREIGYGITDSWDEIVETLQGAPVSTDTELGRHMTAFETRVRQDTDEVYTRLDDEQSQRQLLAGRLNMLFRDRRAHARTARLMETEARMSREAWGRSMDASDLARTEVMSLRTTVLAQMSEIRELQDADRRRQAVISEMLKADQRRSAEMRELRTADHTRQQQLIQTLTVMQSLQREVTPLLGQVTTLQGHVTALQGQVTALQGQVTVLQGQQGPVGGPAQPELPEEAGSSS</sequence>
<evidence type="ECO:0000313" key="2">
    <source>
        <dbReference type="EMBL" id="GJT65020.1"/>
    </source>
</evidence>
<proteinExistence type="predicted"/>
<organism evidence="2 3">
    <name type="scientific">Tanacetum coccineum</name>
    <dbReference type="NCBI Taxonomy" id="301880"/>
    <lineage>
        <taxon>Eukaryota</taxon>
        <taxon>Viridiplantae</taxon>
        <taxon>Streptophyta</taxon>
        <taxon>Embryophyta</taxon>
        <taxon>Tracheophyta</taxon>
        <taxon>Spermatophyta</taxon>
        <taxon>Magnoliopsida</taxon>
        <taxon>eudicotyledons</taxon>
        <taxon>Gunneridae</taxon>
        <taxon>Pentapetalae</taxon>
        <taxon>asterids</taxon>
        <taxon>campanulids</taxon>
        <taxon>Asterales</taxon>
        <taxon>Asteraceae</taxon>
        <taxon>Asteroideae</taxon>
        <taxon>Anthemideae</taxon>
        <taxon>Anthemidinae</taxon>
        <taxon>Tanacetum</taxon>
    </lineage>
</organism>
<accession>A0ABQ5FP08</accession>
<feature type="compositionally biased region" description="Low complexity" evidence="1">
    <location>
        <begin position="277"/>
        <end position="286"/>
    </location>
</feature>
<dbReference type="Proteomes" id="UP001151760">
    <property type="component" value="Unassembled WGS sequence"/>
</dbReference>
<comment type="caution">
    <text evidence="2">The sequence shown here is derived from an EMBL/GenBank/DDBJ whole genome shotgun (WGS) entry which is preliminary data.</text>
</comment>
<dbReference type="Gene3D" id="1.20.5.340">
    <property type="match status" value="1"/>
</dbReference>
<name>A0ABQ5FP08_9ASTR</name>
<evidence type="ECO:0000313" key="3">
    <source>
        <dbReference type="Proteomes" id="UP001151760"/>
    </source>
</evidence>
<feature type="region of interest" description="Disordered" evidence="1">
    <location>
        <begin position="277"/>
        <end position="297"/>
    </location>
</feature>
<keyword evidence="3" id="KW-1185">Reference proteome</keyword>
<dbReference type="EMBL" id="BQNB010017596">
    <property type="protein sequence ID" value="GJT65020.1"/>
    <property type="molecule type" value="Genomic_DNA"/>
</dbReference>
<gene>
    <name evidence="2" type="ORF">Tco_1016500</name>
</gene>
<reference evidence="2" key="1">
    <citation type="journal article" date="2022" name="Int. J. Mol. Sci.">
        <title>Draft Genome of Tanacetum Coccineum: Genomic Comparison of Closely Related Tanacetum-Family Plants.</title>
        <authorList>
            <person name="Yamashiro T."/>
            <person name="Shiraishi A."/>
            <person name="Nakayama K."/>
            <person name="Satake H."/>
        </authorList>
    </citation>
    <scope>NUCLEOTIDE SEQUENCE</scope>
</reference>
<evidence type="ECO:0000256" key="1">
    <source>
        <dbReference type="SAM" id="MobiDB-lite"/>
    </source>
</evidence>
<protein>
    <submittedName>
        <fullName evidence="2">Uncharacterized protein</fullName>
    </submittedName>
</protein>
<reference evidence="2" key="2">
    <citation type="submission" date="2022-01" db="EMBL/GenBank/DDBJ databases">
        <authorList>
            <person name="Yamashiro T."/>
            <person name="Shiraishi A."/>
            <person name="Satake H."/>
            <person name="Nakayama K."/>
        </authorList>
    </citation>
    <scope>NUCLEOTIDE SEQUENCE</scope>
</reference>